<dbReference type="Pfam" id="PF00501">
    <property type="entry name" value="AMP-binding"/>
    <property type="match status" value="1"/>
</dbReference>
<name>A0A4P9ZTJ0_9FUNG</name>
<feature type="non-terminal residue" evidence="4">
    <location>
        <position position="1"/>
    </location>
</feature>
<dbReference type="InterPro" id="IPR000873">
    <property type="entry name" value="AMP-dep_synth/lig_dom"/>
</dbReference>
<dbReference type="Proteomes" id="UP000268162">
    <property type="component" value="Unassembled WGS sequence"/>
</dbReference>
<proteinExistence type="predicted"/>
<reference evidence="5" key="1">
    <citation type="journal article" date="2018" name="Nat. Microbiol.">
        <title>Leveraging single-cell genomics to expand the fungal tree of life.</title>
        <authorList>
            <person name="Ahrendt S.R."/>
            <person name="Quandt C.A."/>
            <person name="Ciobanu D."/>
            <person name="Clum A."/>
            <person name="Salamov A."/>
            <person name="Andreopoulos B."/>
            <person name="Cheng J.F."/>
            <person name="Woyke T."/>
            <person name="Pelin A."/>
            <person name="Henrissat B."/>
            <person name="Reynolds N.K."/>
            <person name="Benny G.L."/>
            <person name="Smith M.E."/>
            <person name="James T.Y."/>
            <person name="Grigoriev I.V."/>
        </authorList>
    </citation>
    <scope>NUCLEOTIDE SEQUENCE [LARGE SCALE GENOMIC DNA]</scope>
    <source>
        <strain evidence="5">RSA 468</strain>
    </source>
</reference>
<keyword evidence="2" id="KW-0597">Phosphoprotein</keyword>
<feature type="non-terminal residue" evidence="4">
    <location>
        <position position="95"/>
    </location>
</feature>
<protein>
    <recommendedName>
        <fullName evidence="3">AMP-dependent synthetase/ligase domain-containing protein</fullName>
    </recommendedName>
</protein>
<keyword evidence="1" id="KW-0596">Phosphopantetheine</keyword>
<evidence type="ECO:0000259" key="3">
    <source>
        <dbReference type="Pfam" id="PF00501"/>
    </source>
</evidence>
<dbReference type="InterPro" id="IPR042099">
    <property type="entry name" value="ANL_N_sf"/>
</dbReference>
<dbReference type="PANTHER" id="PTHR44845:SF6">
    <property type="entry name" value="BETA-ALANINE-ACTIVATING ENZYME"/>
    <property type="match status" value="1"/>
</dbReference>
<evidence type="ECO:0000256" key="2">
    <source>
        <dbReference type="ARBA" id="ARBA00022553"/>
    </source>
</evidence>
<dbReference type="PANTHER" id="PTHR44845">
    <property type="entry name" value="CARRIER DOMAIN-CONTAINING PROTEIN"/>
    <property type="match status" value="1"/>
</dbReference>
<accession>A0A4P9ZTJ0</accession>
<gene>
    <name evidence="4" type="ORF">BJ085DRAFT_5178</name>
</gene>
<organism evidence="4 5">
    <name type="scientific">Dimargaris cristalligena</name>
    <dbReference type="NCBI Taxonomy" id="215637"/>
    <lineage>
        <taxon>Eukaryota</taxon>
        <taxon>Fungi</taxon>
        <taxon>Fungi incertae sedis</taxon>
        <taxon>Zoopagomycota</taxon>
        <taxon>Kickxellomycotina</taxon>
        <taxon>Dimargaritomycetes</taxon>
        <taxon>Dimargaritales</taxon>
        <taxon>Dimargaritaceae</taxon>
        <taxon>Dimargaris</taxon>
    </lineage>
</organism>
<keyword evidence="5" id="KW-1185">Reference proteome</keyword>
<dbReference type="EMBL" id="ML002772">
    <property type="protein sequence ID" value="RKP35850.1"/>
    <property type="molecule type" value="Genomic_DNA"/>
</dbReference>
<dbReference type="SUPFAM" id="SSF56801">
    <property type="entry name" value="Acetyl-CoA synthetase-like"/>
    <property type="match status" value="1"/>
</dbReference>
<evidence type="ECO:0000313" key="4">
    <source>
        <dbReference type="EMBL" id="RKP35850.1"/>
    </source>
</evidence>
<dbReference type="Gene3D" id="3.40.50.12780">
    <property type="entry name" value="N-terminal domain of ligase-like"/>
    <property type="match status" value="1"/>
</dbReference>
<dbReference type="STRING" id="215637.A0A4P9ZTJ0"/>
<evidence type="ECO:0000313" key="5">
    <source>
        <dbReference type="Proteomes" id="UP000268162"/>
    </source>
</evidence>
<evidence type="ECO:0000256" key="1">
    <source>
        <dbReference type="ARBA" id="ARBA00022450"/>
    </source>
</evidence>
<dbReference type="AlphaFoldDB" id="A0A4P9ZTJ0"/>
<feature type="domain" description="AMP-dependent synthetase/ligase" evidence="3">
    <location>
        <begin position="8"/>
        <end position="94"/>
    </location>
</feature>
<sequence>SVLDLFSDMVQKYPDRVATEIADYTHTYAQLSQRVLGMAERLKHANVQPQEKVGVIVSNHPDTVMCMLAVWGVGAVYVPVDFKLPTARQKYIVDT</sequence>